<dbReference type="Proteomes" id="UP000886355">
    <property type="component" value="Unassembled WGS sequence"/>
</dbReference>
<reference evidence="1" key="1">
    <citation type="journal article" date="2020" name="mSystems">
        <title>Genome- and Community-Level Interaction Insights into Carbon Utilization and Element Cycling Functions of Hydrothermarchaeota in Hydrothermal Sediment.</title>
        <authorList>
            <person name="Zhou Z."/>
            <person name="Liu Y."/>
            <person name="Xu W."/>
            <person name="Pan J."/>
            <person name="Luo Z.H."/>
            <person name="Li M."/>
        </authorList>
    </citation>
    <scope>NUCLEOTIDE SEQUENCE [LARGE SCALE GENOMIC DNA]</scope>
    <source>
        <strain evidence="1">HyVt-19</strain>
    </source>
</reference>
<evidence type="ECO:0000313" key="1">
    <source>
        <dbReference type="EMBL" id="HDL89533.1"/>
    </source>
</evidence>
<organism evidence="1">
    <name type="scientific">Thermodesulforhabdus norvegica</name>
    <dbReference type="NCBI Taxonomy" id="39841"/>
    <lineage>
        <taxon>Bacteria</taxon>
        <taxon>Pseudomonadati</taxon>
        <taxon>Thermodesulfobacteriota</taxon>
        <taxon>Syntrophobacteria</taxon>
        <taxon>Syntrophobacterales</taxon>
        <taxon>Thermodesulforhabdaceae</taxon>
        <taxon>Thermodesulforhabdus</taxon>
    </lineage>
</organism>
<accession>A0A7C0WSG8</accession>
<sequence>MYRPMRDLKEAVAKIATQTWCEPLVGLEGRAWYRGLLKPNILYVTRPGIGGGWAMTKLSILPGEWPSMLERCNCDSVS</sequence>
<proteinExistence type="predicted"/>
<gene>
    <name evidence="1" type="ORF">ENG14_01350</name>
</gene>
<dbReference type="EMBL" id="DQZW01000065">
    <property type="protein sequence ID" value="HDL89533.1"/>
    <property type="molecule type" value="Genomic_DNA"/>
</dbReference>
<name>A0A7C0WSG8_9BACT</name>
<dbReference type="AlphaFoldDB" id="A0A7C0WSG8"/>
<comment type="caution">
    <text evidence="1">The sequence shown here is derived from an EMBL/GenBank/DDBJ whole genome shotgun (WGS) entry which is preliminary data.</text>
</comment>
<protein>
    <submittedName>
        <fullName evidence="1">Uncharacterized protein</fullName>
    </submittedName>
</protein>